<comment type="caution">
    <text evidence="1">The sequence shown here is derived from an EMBL/GenBank/DDBJ whole genome shotgun (WGS) entry which is preliminary data.</text>
</comment>
<keyword evidence="2" id="KW-1185">Reference proteome</keyword>
<dbReference type="EMBL" id="JAIWYP010000012">
    <property type="protein sequence ID" value="KAH3728308.1"/>
    <property type="molecule type" value="Genomic_DNA"/>
</dbReference>
<gene>
    <name evidence="1" type="ORF">DPMN_054262</name>
</gene>
<reference evidence="1" key="1">
    <citation type="journal article" date="2019" name="bioRxiv">
        <title>The Genome of the Zebra Mussel, Dreissena polymorpha: A Resource for Invasive Species Research.</title>
        <authorList>
            <person name="McCartney M.A."/>
            <person name="Auch B."/>
            <person name="Kono T."/>
            <person name="Mallez S."/>
            <person name="Zhang Y."/>
            <person name="Obille A."/>
            <person name="Becker A."/>
            <person name="Abrahante J.E."/>
            <person name="Garbe J."/>
            <person name="Badalamenti J.P."/>
            <person name="Herman A."/>
            <person name="Mangelson H."/>
            <person name="Liachko I."/>
            <person name="Sullivan S."/>
            <person name="Sone E.D."/>
            <person name="Koren S."/>
            <person name="Silverstein K.A.T."/>
            <person name="Beckman K.B."/>
            <person name="Gohl D.M."/>
        </authorList>
    </citation>
    <scope>NUCLEOTIDE SEQUENCE</scope>
    <source>
        <strain evidence="1">Duluth1</strain>
        <tissue evidence="1">Whole animal</tissue>
    </source>
</reference>
<accession>A0A9D4HSX5</accession>
<organism evidence="1 2">
    <name type="scientific">Dreissena polymorpha</name>
    <name type="common">Zebra mussel</name>
    <name type="synonym">Mytilus polymorpha</name>
    <dbReference type="NCBI Taxonomy" id="45954"/>
    <lineage>
        <taxon>Eukaryota</taxon>
        <taxon>Metazoa</taxon>
        <taxon>Spiralia</taxon>
        <taxon>Lophotrochozoa</taxon>
        <taxon>Mollusca</taxon>
        <taxon>Bivalvia</taxon>
        <taxon>Autobranchia</taxon>
        <taxon>Heteroconchia</taxon>
        <taxon>Euheterodonta</taxon>
        <taxon>Imparidentia</taxon>
        <taxon>Neoheterodontei</taxon>
        <taxon>Myida</taxon>
        <taxon>Dreissenoidea</taxon>
        <taxon>Dreissenidae</taxon>
        <taxon>Dreissena</taxon>
    </lineage>
</organism>
<evidence type="ECO:0000313" key="1">
    <source>
        <dbReference type="EMBL" id="KAH3728308.1"/>
    </source>
</evidence>
<protein>
    <submittedName>
        <fullName evidence="1">Uncharacterized protein</fullName>
    </submittedName>
</protein>
<reference evidence="1" key="2">
    <citation type="submission" date="2020-11" db="EMBL/GenBank/DDBJ databases">
        <authorList>
            <person name="McCartney M.A."/>
            <person name="Auch B."/>
            <person name="Kono T."/>
            <person name="Mallez S."/>
            <person name="Becker A."/>
            <person name="Gohl D.M."/>
            <person name="Silverstein K.A.T."/>
            <person name="Koren S."/>
            <person name="Bechman K.B."/>
            <person name="Herman A."/>
            <person name="Abrahante J.E."/>
            <person name="Garbe J."/>
        </authorList>
    </citation>
    <scope>NUCLEOTIDE SEQUENCE</scope>
    <source>
        <strain evidence="1">Duluth1</strain>
        <tissue evidence="1">Whole animal</tissue>
    </source>
</reference>
<proteinExistence type="predicted"/>
<evidence type="ECO:0000313" key="2">
    <source>
        <dbReference type="Proteomes" id="UP000828390"/>
    </source>
</evidence>
<dbReference type="Proteomes" id="UP000828390">
    <property type="component" value="Unassembled WGS sequence"/>
</dbReference>
<sequence>MPCSGTEVAKILLFIGALRVIPTSSVIADVQIRLVFVQNVGNKSVGRDTKLCQEMF</sequence>
<dbReference type="AlphaFoldDB" id="A0A9D4HSX5"/>
<name>A0A9D4HSX5_DREPO</name>